<comment type="caution">
    <text evidence="3">The sequence shown here is derived from an EMBL/GenBank/DDBJ whole genome shotgun (WGS) entry which is preliminary data.</text>
</comment>
<proteinExistence type="predicted"/>
<protein>
    <recommendedName>
        <fullName evidence="2">2-isopropylmalate synthase LeuA allosteric (dimerisation) domain-containing protein</fullName>
    </recommendedName>
</protein>
<dbReference type="InterPro" id="IPR013709">
    <property type="entry name" value="2-isopropylmalate_synth_dimer"/>
</dbReference>
<dbReference type="Pfam" id="PF08502">
    <property type="entry name" value="LeuA_dimer"/>
    <property type="match status" value="1"/>
</dbReference>
<dbReference type="EMBL" id="QOIL01000016">
    <property type="protein sequence ID" value="RCG27308.1"/>
    <property type="molecule type" value="Genomic_DNA"/>
</dbReference>
<dbReference type="GO" id="GO:0003852">
    <property type="term" value="F:2-isopropylmalate synthase activity"/>
    <property type="evidence" value="ECO:0007669"/>
    <property type="project" value="InterPro"/>
</dbReference>
<dbReference type="Gene3D" id="3.30.160.270">
    <property type="match status" value="1"/>
</dbReference>
<dbReference type="SUPFAM" id="SSF110921">
    <property type="entry name" value="2-isopropylmalate synthase LeuA, allosteric (dimerisation) domain"/>
    <property type="match status" value="1"/>
</dbReference>
<reference evidence="3 4" key="1">
    <citation type="submission" date="2018-06" db="EMBL/GenBank/DDBJ databases">
        <title>Sphaerisporangium craniellae sp. nov., isolated from a marine sponge in the South China Sea.</title>
        <authorList>
            <person name="Li L."/>
        </authorList>
    </citation>
    <scope>NUCLEOTIDE SEQUENCE [LARGE SCALE GENOMIC DNA]</scope>
    <source>
        <strain evidence="3 4">CCTCC AA 208026</strain>
    </source>
</reference>
<dbReference type="Proteomes" id="UP000253094">
    <property type="component" value="Unassembled WGS sequence"/>
</dbReference>
<dbReference type="InterPro" id="IPR036230">
    <property type="entry name" value="LeuA_allosteric_dom_sf"/>
</dbReference>
<accession>A0A367FAC8</accession>
<sequence length="117" mass="12411">MFYAKWTYIAAHWRGAVHVKDLDEAPAPRISGGPGEPGTAVDDALSAHIGALSDRGVKVRVLDRAEHPVEGEDGPHTAVYVECEIGGTILWGVGIDSNSTVALFKGVASALNRAYRT</sequence>
<dbReference type="SMART" id="SM00917">
    <property type="entry name" value="LeuA_dimer"/>
    <property type="match status" value="1"/>
</dbReference>
<feature type="domain" description="2-isopropylmalate synthase LeuA allosteric (dimerisation)" evidence="2">
    <location>
        <begin position="16"/>
        <end position="115"/>
    </location>
</feature>
<dbReference type="AlphaFoldDB" id="A0A367FAC8"/>
<evidence type="ECO:0000313" key="4">
    <source>
        <dbReference type="Proteomes" id="UP000253094"/>
    </source>
</evidence>
<gene>
    <name evidence="3" type="ORF">DQ384_26720</name>
</gene>
<keyword evidence="1" id="KW-0808">Transferase</keyword>
<dbReference type="OrthoDB" id="9812244at2"/>
<evidence type="ECO:0000259" key="2">
    <source>
        <dbReference type="SMART" id="SM00917"/>
    </source>
</evidence>
<evidence type="ECO:0000313" key="3">
    <source>
        <dbReference type="EMBL" id="RCG27308.1"/>
    </source>
</evidence>
<dbReference type="GO" id="GO:0009098">
    <property type="term" value="P:L-leucine biosynthetic process"/>
    <property type="evidence" value="ECO:0007669"/>
    <property type="project" value="InterPro"/>
</dbReference>
<keyword evidence="4" id="KW-1185">Reference proteome</keyword>
<name>A0A367FAC8_9ACTN</name>
<organism evidence="3 4">
    <name type="scientific">Sphaerisporangium album</name>
    <dbReference type="NCBI Taxonomy" id="509200"/>
    <lineage>
        <taxon>Bacteria</taxon>
        <taxon>Bacillati</taxon>
        <taxon>Actinomycetota</taxon>
        <taxon>Actinomycetes</taxon>
        <taxon>Streptosporangiales</taxon>
        <taxon>Streptosporangiaceae</taxon>
        <taxon>Sphaerisporangium</taxon>
    </lineage>
</organism>
<evidence type="ECO:0000256" key="1">
    <source>
        <dbReference type="ARBA" id="ARBA00022679"/>
    </source>
</evidence>